<feature type="transmembrane region" description="Helical" evidence="6">
    <location>
        <begin position="208"/>
        <end position="231"/>
    </location>
</feature>
<reference evidence="9" key="1">
    <citation type="journal article" date="2019" name="Int. J. Syst. Evol. Microbiol.">
        <title>The Global Catalogue of Microorganisms (GCM) 10K type strain sequencing project: providing services to taxonomists for standard genome sequencing and annotation.</title>
        <authorList>
            <consortium name="The Broad Institute Genomics Platform"/>
            <consortium name="The Broad Institute Genome Sequencing Center for Infectious Disease"/>
            <person name="Wu L."/>
            <person name="Ma J."/>
        </authorList>
    </citation>
    <scope>NUCLEOTIDE SEQUENCE [LARGE SCALE GENOMIC DNA]</scope>
    <source>
        <strain evidence="9">KCTC 32255</strain>
    </source>
</reference>
<dbReference type="EMBL" id="JBHSXX010000001">
    <property type="protein sequence ID" value="MFC6868238.1"/>
    <property type="molecule type" value="Genomic_DNA"/>
</dbReference>
<evidence type="ECO:0000313" key="8">
    <source>
        <dbReference type="EMBL" id="MFC6868238.1"/>
    </source>
</evidence>
<dbReference type="Pfam" id="PF02687">
    <property type="entry name" value="FtsX"/>
    <property type="match status" value="1"/>
</dbReference>
<keyword evidence="4 6" id="KW-1133">Transmembrane helix</keyword>
<feature type="transmembrane region" description="Helical" evidence="6">
    <location>
        <begin position="305"/>
        <end position="326"/>
    </location>
</feature>
<sequence>MTPTGGGNALAQWWRDVSFGFRLALGVSRSPATALLRLVVGAFGVAMAVALLLGAASLSNIVDRHEVRQAQQLQQSVPQPGVDPLYTQSGSFAFRDEWVTGEWVYPSGESAPVPPGLSRHLKPGELAVSPALAELLDSPEGASLRSRFDGLRRVATIGKAGVVEPRDLTFYIGADASLSRGAEESRDPVRATYGFGRDHTDTPLPLDITTIVVVGVVTLLFPILILIGASTRIAGTERDRRLAAIRLVGAAARRVRRISAAESMVPAVLGLLLGAALFLVARPVVAEFEFFGYSTYASDIVPSPVLVAVIVCVVPVLAIGSAMVAQRRLIVEPLGVVRQATARRRRLWWRLLLFGAGVAILITPTWGRASIGRFLERTYIPLQSSLVVLGVLVMLLGLAALLPWAVERAITRLDRGGPSWQLAIRRLRFDAGTSARVFSGLALALVSGVAAQVIIGSLQATGSIGTDDSAAGGEVLLMTPPDAEPALTALRQRPDVESATLMHHAVMFYEKYQHAGAQVLIAECGPLLDSDVVPTCQDGDVFLDPRVLGDVGPGDDLVIDESSSARWTVPHSATTTKLELFPGLDEVSMVVTPTALGTAFERIDYVEPMAFAVLGRSVDPALRVEIEEYVRGTYGLSTTPSDQLNGVTVVGTRYASAYHGIGSISALLMTGLLFVLGVAVLGVLVTSAEHLRERARALASMSAGGVGFGTLARSLLWQNAIPLALAALLALAGGVLLAVILLPVTAGHIRVDWTVVALPFGSAAVLALLLTVLSLPALRAAVSTQHLRTE</sequence>
<feature type="transmembrane region" description="Helical" evidence="6">
    <location>
        <begin position="35"/>
        <end position="58"/>
    </location>
</feature>
<organism evidence="8 9">
    <name type="scientific">Haloechinothrix salitolerans</name>
    <dbReference type="NCBI Taxonomy" id="926830"/>
    <lineage>
        <taxon>Bacteria</taxon>
        <taxon>Bacillati</taxon>
        <taxon>Actinomycetota</taxon>
        <taxon>Actinomycetes</taxon>
        <taxon>Pseudonocardiales</taxon>
        <taxon>Pseudonocardiaceae</taxon>
        <taxon>Haloechinothrix</taxon>
    </lineage>
</organism>
<keyword evidence="5 6" id="KW-0472">Membrane</keyword>
<feature type="transmembrane region" description="Helical" evidence="6">
    <location>
        <begin position="756"/>
        <end position="778"/>
    </location>
</feature>
<comment type="subcellular location">
    <subcellularLocation>
        <location evidence="1">Cell membrane</location>
        <topology evidence="1">Multi-pass membrane protein</topology>
    </subcellularLocation>
</comment>
<feature type="domain" description="ABC3 transporter permease C-terminal" evidence="7">
    <location>
        <begin position="672"/>
        <end position="778"/>
    </location>
</feature>
<comment type="caution">
    <text evidence="8">The sequence shown here is derived from an EMBL/GenBank/DDBJ whole genome shotgun (WGS) entry which is preliminary data.</text>
</comment>
<evidence type="ECO:0000256" key="4">
    <source>
        <dbReference type="ARBA" id="ARBA00022989"/>
    </source>
</evidence>
<keyword evidence="3 6" id="KW-0812">Transmembrane</keyword>
<name>A0ABW2BZZ7_9PSEU</name>
<dbReference type="RefSeq" id="WP_345398127.1">
    <property type="nucleotide sequence ID" value="NZ_BAABLA010000028.1"/>
</dbReference>
<proteinExistence type="predicted"/>
<dbReference type="InterPro" id="IPR003838">
    <property type="entry name" value="ABC3_permease_C"/>
</dbReference>
<gene>
    <name evidence="8" type="ORF">ACFQGD_13925</name>
</gene>
<accession>A0ABW2BZZ7</accession>
<feature type="transmembrane region" description="Helical" evidence="6">
    <location>
        <begin position="664"/>
        <end position="685"/>
    </location>
</feature>
<feature type="transmembrane region" description="Helical" evidence="6">
    <location>
        <begin position="263"/>
        <end position="285"/>
    </location>
</feature>
<feature type="transmembrane region" description="Helical" evidence="6">
    <location>
        <begin position="347"/>
        <end position="366"/>
    </location>
</feature>
<evidence type="ECO:0000256" key="3">
    <source>
        <dbReference type="ARBA" id="ARBA00022692"/>
    </source>
</evidence>
<evidence type="ECO:0000256" key="5">
    <source>
        <dbReference type="ARBA" id="ARBA00023136"/>
    </source>
</evidence>
<feature type="transmembrane region" description="Helical" evidence="6">
    <location>
        <begin position="386"/>
        <end position="406"/>
    </location>
</feature>
<keyword evidence="9" id="KW-1185">Reference proteome</keyword>
<protein>
    <submittedName>
        <fullName evidence="8">FtsX-like permease family protein</fullName>
    </submittedName>
</protein>
<evidence type="ECO:0000256" key="6">
    <source>
        <dbReference type="SAM" id="Phobius"/>
    </source>
</evidence>
<feature type="transmembrane region" description="Helical" evidence="6">
    <location>
        <begin position="723"/>
        <end position="744"/>
    </location>
</feature>
<evidence type="ECO:0000256" key="2">
    <source>
        <dbReference type="ARBA" id="ARBA00022475"/>
    </source>
</evidence>
<keyword evidence="2" id="KW-1003">Cell membrane</keyword>
<evidence type="ECO:0000313" key="9">
    <source>
        <dbReference type="Proteomes" id="UP001596337"/>
    </source>
</evidence>
<evidence type="ECO:0000259" key="7">
    <source>
        <dbReference type="Pfam" id="PF02687"/>
    </source>
</evidence>
<dbReference type="Proteomes" id="UP001596337">
    <property type="component" value="Unassembled WGS sequence"/>
</dbReference>
<feature type="transmembrane region" description="Helical" evidence="6">
    <location>
        <begin position="697"/>
        <end position="717"/>
    </location>
</feature>
<evidence type="ECO:0000256" key="1">
    <source>
        <dbReference type="ARBA" id="ARBA00004651"/>
    </source>
</evidence>